<dbReference type="Proteomes" id="UP000694005">
    <property type="component" value="Chromosome A02"/>
</dbReference>
<reference evidence="3" key="1">
    <citation type="submission" date="2018-11" db="EMBL/GenBank/DDBJ databases">
        <authorList>
            <consortium name="Genoscope - CEA"/>
            <person name="William W."/>
        </authorList>
    </citation>
    <scope>NUCLEOTIDE SEQUENCE</scope>
</reference>
<accession>A0A3P6A924</accession>
<proteinExistence type="predicted"/>
<feature type="region of interest" description="Disordered" evidence="1">
    <location>
        <begin position="13"/>
        <end position="56"/>
    </location>
</feature>
<sequence>MGSVCCVAVKDRKLPPPYSSLASHDPIESIVPAAPPKPSEGRWSSTSSNDLASSEGDWSVNTFSELGGVFSKGQMMSSVAAVLACGHVYQGRVLRYSDYRDREVRSRLSHMHHRGETCCISNKESS</sequence>
<evidence type="ECO:0000313" key="3">
    <source>
        <dbReference type="EMBL" id="VDC88852.1"/>
    </source>
</evidence>
<name>A0A3P6A924_BRACM</name>
<protein>
    <submittedName>
        <fullName evidence="2">Uncharacterized protein</fullName>
    </submittedName>
</protein>
<gene>
    <name evidence="3" type="ORF">BRAA02T07028Z</name>
    <name evidence="2" type="ORF">BRAPAZ1V2_A02P25530.2</name>
</gene>
<dbReference type="AlphaFoldDB" id="A0A3P6A924"/>
<dbReference type="Gramene" id="A02p25530.2_BraZ1">
    <property type="protein sequence ID" value="A02p25530.2_BraZ1.CDS"/>
    <property type="gene ID" value="A02g25530.2_BraZ1"/>
</dbReference>
<dbReference type="EMBL" id="LS974618">
    <property type="protein sequence ID" value="CAG7893601.1"/>
    <property type="molecule type" value="Genomic_DNA"/>
</dbReference>
<evidence type="ECO:0000313" key="2">
    <source>
        <dbReference type="EMBL" id="CAG7893601.1"/>
    </source>
</evidence>
<evidence type="ECO:0000256" key="1">
    <source>
        <dbReference type="SAM" id="MobiDB-lite"/>
    </source>
</evidence>
<organism evidence="3">
    <name type="scientific">Brassica campestris</name>
    <name type="common">Field mustard</name>
    <dbReference type="NCBI Taxonomy" id="3711"/>
    <lineage>
        <taxon>Eukaryota</taxon>
        <taxon>Viridiplantae</taxon>
        <taxon>Streptophyta</taxon>
        <taxon>Embryophyta</taxon>
        <taxon>Tracheophyta</taxon>
        <taxon>Spermatophyta</taxon>
        <taxon>Magnoliopsida</taxon>
        <taxon>eudicotyledons</taxon>
        <taxon>Gunneridae</taxon>
        <taxon>Pentapetalae</taxon>
        <taxon>rosids</taxon>
        <taxon>malvids</taxon>
        <taxon>Brassicales</taxon>
        <taxon>Brassicaceae</taxon>
        <taxon>Brassiceae</taxon>
        <taxon>Brassica</taxon>
    </lineage>
</organism>
<feature type="compositionally biased region" description="Polar residues" evidence="1">
    <location>
        <begin position="42"/>
        <end position="52"/>
    </location>
</feature>
<dbReference type="EMBL" id="LR031573">
    <property type="protein sequence ID" value="VDC88852.1"/>
    <property type="molecule type" value="Genomic_DNA"/>
</dbReference>